<accession>A0AAV0FIK2</accession>
<evidence type="ECO:0000313" key="1">
    <source>
        <dbReference type="EMBL" id="CAH9135049.1"/>
    </source>
</evidence>
<proteinExistence type="predicted"/>
<comment type="caution">
    <text evidence="1">The sequence shown here is derived from an EMBL/GenBank/DDBJ whole genome shotgun (WGS) entry which is preliminary data.</text>
</comment>
<name>A0AAV0FIK2_9ASTE</name>
<keyword evidence="2" id="KW-1185">Reference proteome</keyword>
<gene>
    <name evidence="1" type="ORF">CEPIT_LOCUS34219</name>
</gene>
<evidence type="ECO:0000313" key="2">
    <source>
        <dbReference type="Proteomes" id="UP001152523"/>
    </source>
</evidence>
<dbReference type="AlphaFoldDB" id="A0AAV0FIK2"/>
<dbReference type="Proteomes" id="UP001152523">
    <property type="component" value="Unassembled WGS sequence"/>
</dbReference>
<sequence>MTSSTNNMSKFHTKLQVSTSSATKQCKVHKTKKTRVGEAQNLNSLFNEICDILGSENTISAEKQSESALPGTTHPEIVANAVGKTPCTLDACENANEKEISLSSNNKLTGTLSESDISSIVHKITAIVRDENVAVSMEERLKNACLEYNEEIVEKVLKRCFKVPYLAF</sequence>
<protein>
    <submittedName>
        <fullName evidence="1">Uncharacterized protein</fullName>
    </submittedName>
</protein>
<dbReference type="EMBL" id="CAMAPF010000984">
    <property type="protein sequence ID" value="CAH9135049.1"/>
    <property type="molecule type" value="Genomic_DNA"/>
</dbReference>
<feature type="non-terminal residue" evidence="1">
    <location>
        <position position="168"/>
    </location>
</feature>
<reference evidence="1" key="1">
    <citation type="submission" date="2022-07" db="EMBL/GenBank/DDBJ databases">
        <authorList>
            <person name="Macas J."/>
            <person name="Novak P."/>
            <person name="Neumann P."/>
        </authorList>
    </citation>
    <scope>NUCLEOTIDE SEQUENCE</scope>
</reference>
<organism evidence="1 2">
    <name type="scientific">Cuscuta epithymum</name>
    <dbReference type="NCBI Taxonomy" id="186058"/>
    <lineage>
        <taxon>Eukaryota</taxon>
        <taxon>Viridiplantae</taxon>
        <taxon>Streptophyta</taxon>
        <taxon>Embryophyta</taxon>
        <taxon>Tracheophyta</taxon>
        <taxon>Spermatophyta</taxon>
        <taxon>Magnoliopsida</taxon>
        <taxon>eudicotyledons</taxon>
        <taxon>Gunneridae</taxon>
        <taxon>Pentapetalae</taxon>
        <taxon>asterids</taxon>
        <taxon>lamiids</taxon>
        <taxon>Solanales</taxon>
        <taxon>Convolvulaceae</taxon>
        <taxon>Cuscuteae</taxon>
        <taxon>Cuscuta</taxon>
        <taxon>Cuscuta subgen. Cuscuta</taxon>
    </lineage>
</organism>